<keyword evidence="5 11" id="KW-0479">Metal-binding</keyword>
<dbReference type="Proteomes" id="UP000195402">
    <property type="component" value="Unassembled WGS sequence"/>
</dbReference>
<dbReference type="OMA" id="AWLTWTM"/>
<dbReference type="Pfam" id="PF00067">
    <property type="entry name" value="p450"/>
    <property type="match status" value="1"/>
</dbReference>
<evidence type="ECO:0000256" key="6">
    <source>
        <dbReference type="ARBA" id="ARBA00022989"/>
    </source>
</evidence>
<dbReference type="GO" id="GO:0005506">
    <property type="term" value="F:iron ion binding"/>
    <property type="evidence" value="ECO:0007669"/>
    <property type="project" value="InterPro"/>
</dbReference>
<dbReference type="GO" id="GO:0004497">
    <property type="term" value="F:monooxygenase activity"/>
    <property type="evidence" value="ECO:0007669"/>
    <property type="project" value="UniProtKB-KW"/>
</dbReference>
<evidence type="ECO:0000256" key="8">
    <source>
        <dbReference type="ARBA" id="ARBA00023004"/>
    </source>
</evidence>
<dbReference type="PRINTS" id="PR00463">
    <property type="entry name" value="EP450I"/>
</dbReference>
<keyword evidence="8 11" id="KW-0408">Iron</keyword>
<dbReference type="PROSITE" id="PS00086">
    <property type="entry name" value="CYTOCHROME_P450"/>
    <property type="match status" value="1"/>
</dbReference>
<proteinExistence type="inferred from homology"/>
<evidence type="ECO:0000256" key="10">
    <source>
        <dbReference type="ARBA" id="ARBA00023136"/>
    </source>
</evidence>
<evidence type="ECO:0000256" key="12">
    <source>
        <dbReference type="RuleBase" id="RU000461"/>
    </source>
</evidence>
<dbReference type="AlphaFoldDB" id="A0A200QD39"/>
<evidence type="ECO:0000313" key="15">
    <source>
        <dbReference type="Proteomes" id="UP000195402"/>
    </source>
</evidence>
<evidence type="ECO:0000256" key="1">
    <source>
        <dbReference type="ARBA" id="ARBA00004370"/>
    </source>
</evidence>
<dbReference type="PRINTS" id="PR00385">
    <property type="entry name" value="P450"/>
</dbReference>
<evidence type="ECO:0000256" key="2">
    <source>
        <dbReference type="ARBA" id="ARBA00010617"/>
    </source>
</evidence>
<dbReference type="GO" id="GO:0033075">
    <property type="term" value="P:isoquinoline alkaloid biosynthetic process"/>
    <property type="evidence" value="ECO:0007669"/>
    <property type="project" value="UniProtKB-ARBA"/>
</dbReference>
<dbReference type="InterPro" id="IPR036396">
    <property type="entry name" value="Cyt_P450_sf"/>
</dbReference>
<dbReference type="InterPro" id="IPR017972">
    <property type="entry name" value="Cyt_P450_CS"/>
</dbReference>
<comment type="cofactor">
    <cofactor evidence="11">
        <name>heme</name>
        <dbReference type="ChEBI" id="CHEBI:30413"/>
    </cofactor>
</comment>
<comment type="subcellular location">
    <subcellularLocation>
        <location evidence="1">Membrane</location>
    </subcellularLocation>
</comment>
<evidence type="ECO:0000256" key="4">
    <source>
        <dbReference type="ARBA" id="ARBA00022692"/>
    </source>
</evidence>
<evidence type="ECO:0000256" key="3">
    <source>
        <dbReference type="ARBA" id="ARBA00022617"/>
    </source>
</evidence>
<comment type="similarity">
    <text evidence="2 12">Belongs to the cytochrome P450 family.</text>
</comment>
<keyword evidence="10 13" id="KW-0472">Membrane</keyword>
<comment type="caution">
    <text evidence="14">The sequence shown here is derived from an EMBL/GenBank/DDBJ whole genome shotgun (WGS) entry which is preliminary data.</text>
</comment>
<dbReference type="GO" id="GO:0016705">
    <property type="term" value="F:oxidoreductase activity, acting on paired donors, with incorporation or reduction of molecular oxygen"/>
    <property type="evidence" value="ECO:0007669"/>
    <property type="project" value="InterPro"/>
</dbReference>
<organism evidence="14 15">
    <name type="scientific">Macleaya cordata</name>
    <name type="common">Five-seeded plume-poppy</name>
    <name type="synonym">Bocconia cordata</name>
    <dbReference type="NCBI Taxonomy" id="56857"/>
    <lineage>
        <taxon>Eukaryota</taxon>
        <taxon>Viridiplantae</taxon>
        <taxon>Streptophyta</taxon>
        <taxon>Embryophyta</taxon>
        <taxon>Tracheophyta</taxon>
        <taxon>Spermatophyta</taxon>
        <taxon>Magnoliopsida</taxon>
        <taxon>Ranunculales</taxon>
        <taxon>Papaveraceae</taxon>
        <taxon>Papaveroideae</taxon>
        <taxon>Macleaya</taxon>
    </lineage>
</organism>
<feature type="transmembrane region" description="Helical" evidence="13">
    <location>
        <begin position="6"/>
        <end position="31"/>
    </location>
</feature>
<dbReference type="InterPro" id="IPR001128">
    <property type="entry name" value="Cyt_P450"/>
</dbReference>
<name>A0A200QD39_MACCD</name>
<evidence type="ECO:0000256" key="5">
    <source>
        <dbReference type="ARBA" id="ARBA00022723"/>
    </source>
</evidence>
<dbReference type="EMBL" id="MVGT01002328">
    <property type="protein sequence ID" value="OVA08360.1"/>
    <property type="molecule type" value="Genomic_DNA"/>
</dbReference>
<evidence type="ECO:0000256" key="9">
    <source>
        <dbReference type="ARBA" id="ARBA00023033"/>
    </source>
</evidence>
<dbReference type="PANTHER" id="PTHR24282:SF148">
    <property type="entry name" value="CYTOCHROME P450 72A15-LIKE"/>
    <property type="match status" value="1"/>
</dbReference>
<protein>
    <submittedName>
        <fullName evidence="14">Cytochrome P450</fullName>
    </submittedName>
</protein>
<dbReference type="PANTHER" id="PTHR24282">
    <property type="entry name" value="CYTOCHROME P450 FAMILY MEMBER"/>
    <property type="match status" value="1"/>
</dbReference>
<sequence>MGLGFMTVVFMTVPSFVLLCCAVRVFYTIWWKPKNLEKLLKQQGIKGTPYKILHGDRNDYVRSMQEASSKPMNLTHCIAPRVAPFTLEILQTYGKISVFWFGTTPRVIIWDPEMIKEILSNKFGHFQKPPLNPLIELLSTGLTSLENDIWAKRRRIMTPAFHLEKLKEMAPGFTTSCTKLIDRLNSLVSPGGSSEVDVWPELQNFTGDVISRSAFGSSFEEGKKIFELQKEQAILAIEASQSLYFPGLRYIPTKKNKRRMNLDKEMKAMIRELIDKKEQAMRNGKSSSDDLLGLLLQCNNPNDQQGNVSNSNSTIRMTTEEVIEECKLFYIAGQETTSAWLTWTMVVLSMHPDWQEKAREEVFRVCGKNPPKFEAMNHLKIVNMILYEVLRLYPPVIDQLRHTYKKIKVGEIEFPAGVTISLPTIVIHHDPEFWGEDVEEFKPERFSEGVSKATTKEKAAAFFPFGWGPRICLGQNFAILEAKMALAMILQHFSFELSPSYTHAPHTIITLQPQHGAPIILHRL</sequence>
<keyword evidence="15" id="KW-1185">Reference proteome</keyword>
<reference evidence="14 15" key="1">
    <citation type="journal article" date="2017" name="Mol. Plant">
        <title>The Genome of Medicinal Plant Macleaya cordata Provides New Insights into Benzylisoquinoline Alkaloids Metabolism.</title>
        <authorList>
            <person name="Liu X."/>
            <person name="Liu Y."/>
            <person name="Huang P."/>
            <person name="Ma Y."/>
            <person name="Qing Z."/>
            <person name="Tang Q."/>
            <person name="Cao H."/>
            <person name="Cheng P."/>
            <person name="Zheng Y."/>
            <person name="Yuan Z."/>
            <person name="Zhou Y."/>
            <person name="Liu J."/>
            <person name="Tang Z."/>
            <person name="Zhuo Y."/>
            <person name="Zhang Y."/>
            <person name="Yu L."/>
            <person name="Huang J."/>
            <person name="Yang P."/>
            <person name="Peng Q."/>
            <person name="Zhang J."/>
            <person name="Jiang W."/>
            <person name="Zhang Z."/>
            <person name="Lin K."/>
            <person name="Ro D.K."/>
            <person name="Chen X."/>
            <person name="Xiong X."/>
            <person name="Shang Y."/>
            <person name="Huang S."/>
            <person name="Zeng J."/>
        </authorList>
    </citation>
    <scope>NUCLEOTIDE SEQUENCE [LARGE SCALE GENOMIC DNA]</scope>
    <source>
        <strain evidence="15">cv. BLH2017</strain>
        <tissue evidence="14">Root</tissue>
    </source>
</reference>
<keyword evidence="7 12" id="KW-0560">Oxidoreductase</keyword>
<feature type="binding site" description="axial binding residue" evidence="11">
    <location>
        <position position="472"/>
    </location>
    <ligand>
        <name>heme</name>
        <dbReference type="ChEBI" id="CHEBI:30413"/>
    </ligand>
    <ligandPart>
        <name>Fe</name>
        <dbReference type="ChEBI" id="CHEBI:18248"/>
    </ligandPart>
</feature>
<dbReference type="Gene3D" id="1.10.630.10">
    <property type="entry name" value="Cytochrome P450"/>
    <property type="match status" value="1"/>
</dbReference>
<dbReference type="STRING" id="56857.A0A200QD39"/>
<keyword evidence="6 13" id="KW-1133">Transmembrane helix</keyword>
<evidence type="ECO:0000256" key="11">
    <source>
        <dbReference type="PIRSR" id="PIRSR602401-1"/>
    </source>
</evidence>
<dbReference type="InterPro" id="IPR050665">
    <property type="entry name" value="Cytochrome_P450_Monooxygen"/>
</dbReference>
<dbReference type="OrthoDB" id="1470350at2759"/>
<dbReference type="GO" id="GO:0020037">
    <property type="term" value="F:heme binding"/>
    <property type="evidence" value="ECO:0007669"/>
    <property type="project" value="InterPro"/>
</dbReference>
<accession>A0A200QD39</accession>
<evidence type="ECO:0000256" key="13">
    <source>
        <dbReference type="SAM" id="Phobius"/>
    </source>
</evidence>
<keyword evidence="9 12" id="KW-0503">Monooxygenase</keyword>
<evidence type="ECO:0000313" key="14">
    <source>
        <dbReference type="EMBL" id="OVA08360.1"/>
    </source>
</evidence>
<dbReference type="InParanoid" id="A0A200QD39"/>
<gene>
    <name evidence="14" type="ORF">BVC80_209g87</name>
</gene>
<keyword evidence="3 11" id="KW-0349">Heme</keyword>
<evidence type="ECO:0000256" key="7">
    <source>
        <dbReference type="ARBA" id="ARBA00023002"/>
    </source>
</evidence>
<dbReference type="InterPro" id="IPR002401">
    <property type="entry name" value="Cyt_P450_E_grp-I"/>
</dbReference>
<keyword evidence="4 13" id="KW-0812">Transmembrane</keyword>
<dbReference type="SUPFAM" id="SSF48264">
    <property type="entry name" value="Cytochrome P450"/>
    <property type="match status" value="1"/>
</dbReference>
<dbReference type="GO" id="GO:0016020">
    <property type="term" value="C:membrane"/>
    <property type="evidence" value="ECO:0007669"/>
    <property type="project" value="UniProtKB-SubCell"/>
</dbReference>
<dbReference type="FunFam" id="1.10.630.10:FF:000029">
    <property type="entry name" value="Cytochrome P450 734A1"/>
    <property type="match status" value="1"/>
</dbReference>